<evidence type="ECO:0000313" key="3">
    <source>
        <dbReference type="Proteomes" id="UP000313359"/>
    </source>
</evidence>
<dbReference type="AlphaFoldDB" id="A0A5C2SCU4"/>
<feature type="compositionally biased region" description="Pro residues" evidence="1">
    <location>
        <begin position="1"/>
        <end position="10"/>
    </location>
</feature>
<feature type="region of interest" description="Disordered" evidence="1">
    <location>
        <begin position="1"/>
        <end position="23"/>
    </location>
</feature>
<reference evidence="2" key="1">
    <citation type="journal article" date="2018" name="Genome Biol. Evol.">
        <title>Genomics and development of Lentinus tigrinus, a white-rot wood-decaying mushroom with dimorphic fruiting bodies.</title>
        <authorList>
            <person name="Wu B."/>
            <person name="Xu Z."/>
            <person name="Knudson A."/>
            <person name="Carlson A."/>
            <person name="Chen N."/>
            <person name="Kovaka S."/>
            <person name="LaButti K."/>
            <person name="Lipzen A."/>
            <person name="Pennachio C."/>
            <person name="Riley R."/>
            <person name="Schakwitz W."/>
            <person name="Umezawa K."/>
            <person name="Ohm R.A."/>
            <person name="Grigoriev I.V."/>
            <person name="Nagy L.G."/>
            <person name="Gibbons J."/>
            <person name="Hibbett D."/>
        </authorList>
    </citation>
    <scope>NUCLEOTIDE SEQUENCE [LARGE SCALE GENOMIC DNA]</scope>
    <source>
        <strain evidence="2">ALCF2SS1-6</strain>
    </source>
</reference>
<organism evidence="2 3">
    <name type="scientific">Lentinus tigrinus ALCF2SS1-6</name>
    <dbReference type="NCBI Taxonomy" id="1328759"/>
    <lineage>
        <taxon>Eukaryota</taxon>
        <taxon>Fungi</taxon>
        <taxon>Dikarya</taxon>
        <taxon>Basidiomycota</taxon>
        <taxon>Agaricomycotina</taxon>
        <taxon>Agaricomycetes</taxon>
        <taxon>Polyporales</taxon>
        <taxon>Polyporaceae</taxon>
        <taxon>Lentinus</taxon>
    </lineage>
</organism>
<protein>
    <submittedName>
        <fullName evidence="2">Uncharacterized protein</fullName>
    </submittedName>
</protein>
<dbReference type="Proteomes" id="UP000313359">
    <property type="component" value="Unassembled WGS sequence"/>
</dbReference>
<evidence type="ECO:0000313" key="2">
    <source>
        <dbReference type="EMBL" id="RPD60949.1"/>
    </source>
</evidence>
<name>A0A5C2SCU4_9APHY</name>
<dbReference type="OrthoDB" id="2760934at2759"/>
<sequence length="176" mass="19869">MNSSDPPRPPSEATAARKKLPPSSREHFTSALVTSHGTPLPPDIAAYAIGAAFPPELVRPIAEALCTPERIEKTFHNYDAALLFELIEMDVNQTLLHIFDSVKKQRLTLWVLCVIPGPRNKMPSDRMEAERWKLFRRFLSQNGVSQDVIKRLRKCIAPWPKGAACAYLILFSRYSL</sequence>
<evidence type="ECO:0000256" key="1">
    <source>
        <dbReference type="SAM" id="MobiDB-lite"/>
    </source>
</evidence>
<gene>
    <name evidence="2" type="ORF">L227DRAFT_71924</name>
</gene>
<dbReference type="EMBL" id="ML122263">
    <property type="protein sequence ID" value="RPD60949.1"/>
    <property type="molecule type" value="Genomic_DNA"/>
</dbReference>
<accession>A0A5C2SCU4</accession>
<keyword evidence="3" id="KW-1185">Reference proteome</keyword>
<proteinExistence type="predicted"/>